<dbReference type="EMBL" id="JACI01000002">
    <property type="protein sequence ID" value="OAQ13937.1"/>
    <property type="molecule type" value="Genomic_DNA"/>
</dbReference>
<dbReference type="Proteomes" id="UP000078358">
    <property type="component" value="Unassembled WGS sequence"/>
</dbReference>
<dbReference type="Gene3D" id="3.40.50.1820">
    <property type="entry name" value="alpha/beta hydrolase"/>
    <property type="match status" value="1"/>
</dbReference>
<dbReference type="SUPFAM" id="SSF53474">
    <property type="entry name" value="alpha/beta-Hydrolases"/>
    <property type="match status" value="1"/>
</dbReference>
<evidence type="ECO:0008006" key="3">
    <source>
        <dbReference type="Google" id="ProtNLM"/>
    </source>
</evidence>
<dbReference type="InterPro" id="IPR013744">
    <property type="entry name" value="SidJ"/>
</dbReference>
<sequence length="291" mass="32918">MQELAIPTHTGTILHGALFESRHKADTVVIAITGIHGNFYSNPFYYNIGETLSANGIDFIYAQTRNAFGQIPITNVKTGEKELIGSWNEDFTKTDDDISAYLDFAERRGYQRIILAGHSLGANKVVYYLSRHNDPRVSKFILLSPANVTHLTNFVSDQEKAVVKQYVEQGLGQKILPFELFGWLGGTAEMAYQWLFTDILNNMHVEQERDFSQVKNVQHSGALLIGTLDRFTYGDPCGFLENINRHFPNAHQNELIFIERTGHTYQQKEQEVADRLLALVQKWQATASSAC</sequence>
<evidence type="ECO:0000313" key="2">
    <source>
        <dbReference type="Proteomes" id="UP000078358"/>
    </source>
</evidence>
<dbReference type="Pfam" id="PF08538">
    <property type="entry name" value="DUF1749"/>
    <property type="match status" value="1"/>
</dbReference>
<dbReference type="RefSeq" id="WP_064318504.1">
    <property type="nucleotide sequence ID" value="NZ_JACI01000002.1"/>
</dbReference>
<dbReference type="AlphaFoldDB" id="A0A179CWK0"/>
<organism evidence="1 2">
    <name type="scientific">Bibersteinia trehalosi Y31</name>
    <dbReference type="NCBI Taxonomy" id="1261658"/>
    <lineage>
        <taxon>Bacteria</taxon>
        <taxon>Pseudomonadati</taxon>
        <taxon>Pseudomonadota</taxon>
        <taxon>Gammaproteobacteria</taxon>
        <taxon>Pasteurellales</taxon>
        <taxon>Pasteurellaceae</taxon>
        <taxon>Bibersteinia</taxon>
    </lineage>
</organism>
<name>A0A179CWK0_BIBTR</name>
<dbReference type="PATRIC" id="fig|1261658.3.peg.1168"/>
<comment type="caution">
    <text evidence="1">The sequence shown here is derived from an EMBL/GenBank/DDBJ whole genome shotgun (WGS) entry which is preliminary data.</text>
</comment>
<evidence type="ECO:0000313" key="1">
    <source>
        <dbReference type="EMBL" id="OAQ13937.1"/>
    </source>
</evidence>
<proteinExistence type="predicted"/>
<dbReference type="InterPro" id="IPR029058">
    <property type="entry name" value="AB_hydrolase_fold"/>
</dbReference>
<accession>A0A179CWK0</accession>
<reference evidence="1 2" key="1">
    <citation type="submission" date="2014-01" db="EMBL/GenBank/DDBJ databases">
        <authorList>
            <person name="Zuccon D."/>
        </authorList>
    </citation>
    <scope>NUCLEOTIDE SEQUENCE [LARGE SCALE GENOMIC DNA]</scope>
    <source>
        <strain evidence="1 2">Y31</strain>
    </source>
</reference>
<gene>
    <name evidence="1" type="ORF">F480_05925</name>
</gene>
<protein>
    <recommendedName>
        <fullName evidence="3">Alpha/beta hydrolase</fullName>
    </recommendedName>
</protein>